<evidence type="ECO:0000256" key="1">
    <source>
        <dbReference type="SAM" id="MobiDB-lite"/>
    </source>
</evidence>
<accession>A0ABQ5U159</accession>
<protein>
    <submittedName>
        <fullName evidence="2">Uncharacterized protein</fullName>
    </submittedName>
</protein>
<dbReference type="Proteomes" id="UP001161409">
    <property type="component" value="Unassembled WGS sequence"/>
</dbReference>
<dbReference type="EMBL" id="BSNF01000001">
    <property type="protein sequence ID" value="GLQ05842.1"/>
    <property type="molecule type" value="Genomic_DNA"/>
</dbReference>
<keyword evidence="3" id="KW-1185">Reference proteome</keyword>
<name>A0ABQ5U159_9PROT</name>
<evidence type="ECO:0000313" key="2">
    <source>
        <dbReference type="EMBL" id="GLQ05842.1"/>
    </source>
</evidence>
<feature type="region of interest" description="Disordered" evidence="1">
    <location>
        <begin position="41"/>
        <end position="170"/>
    </location>
</feature>
<feature type="compositionally biased region" description="Pro residues" evidence="1">
    <location>
        <begin position="88"/>
        <end position="102"/>
    </location>
</feature>
<evidence type="ECO:0000313" key="3">
    <source>
        <dbReference type="Proteomes" id="UP001161409"/>
    </source>
</evidence>
<reference evidence="2" key="1">
    <citation type="journal article" date="2014" name="Int. J. Syst. Evol. Microbiol.">
        <title>Complete genome of a new Firmicutes species belonging to the dominant human colonic microbiota ('Ruminococcus bicirculans') reveals two chromosomes and a selective capacity to utilize plant glucans.</title>
        <authorList>
            <consortium name="NISC Comparative Sequencing Program"/>
            <person name="Wegmann U."/>
            <person name="Louis P."/>
            <person name="Goesmann A."/>
            <person name="Henrissat B."/>
            <person name="Duncan S.H."/>
            <person name="Flint H.J."/>
        </authorList>
    </citation>
    <scope>NUCLEOTIDE SEQUENCE</scope>
    <source>
        <strain evidence="2">NBRC 103408</strain>
    </source>
</reference>
<gene>
    <name evidence="2" type="ORF">GCM10007924_10630</name>
</gene>
<proteinExistence type="predicted"/>
<organism evidence="2 3">
    <name type="scientific">Sneathiella chinensis</name>
    <dbReference type="NCBI Taxonomy" id="349750"/>
    <lineage>
        <taxon>Bacteria</taxon>
        <taxon>Pseudomonadati</taxon>
        <taxon>Pseudomonadota</taxon>
        <taxon>Alphaproteobacteria</taxon>
        <taxon>Sneathiellales</taxon>
        <taxon>Sneathiellaceae</taxon>
        <taxon>Sneathiella</taxon>
    </lineage>
</organism>
<sequence length="529" mass="55652">MSSHSSIPVGSHVVLEVDATEDIILARIVALNGEKLASPPTVRLLPTLPSHPQQGDPYGLHGKPALSQPLPDMQSLATALTKREGATPPAPSSPLPPFPSAPSPGNTASAAPFPLTGPKITTPPQIGDMNGLVGRAPSQSQGAAAYAHTTPPSSRPPLPTGGIPPGMTGAASLTTPDGAPLNPPLLVRATIRQPALNSPLQTASGPFNLSQGAALSVIVSAQNSAPSTHPNAPVFSGTVIGTSGASGAVAGATGKVQIFVQTNGLGTLSFTAPSSVPVGSTVFLAVPEADFPFPLSRNPDISSIFKTPHLPILTEWENLRNSLNELASHNPALAKDILNTRIPSANTNLSSSLLFFISALNGGNMEKWLGQDARQALETAGRRDLLQALSDDFTSLSRLAADPGGQDWKLLPFPFYDGEALQQLRMFYRHRSGSGKDKEEAATRFVIELDLSRTGPIQLDGLFKKARFDLAVRSQAPVDDAVQKKIQGIFTENLEITGIAGTLTFRQTVPFPVHPLEEWEDTQHKKIDV</sequence>
<comment type="caution">
    <text evidence="2">The sequence shown here is derived from an EMBL/GenBank/DDBJ whole genome shotgun (WGS) entry which is preliminary data.</text>
</comment>
<reference evidence="2" key="2">
    <citation type="submission" date="2023-01" db="EMBL/GenBank/DDBJ databases">
        <title>Draft genome sequence of Sneathiella chinensis strain NBRC 103408.</title>
        <authorList>
            <person name="Sun Q."/>
            <person name="Mori K."/>
        </authorList>
    </citation>
    <scope>NUCLEOTIDE SEQUENCE</scope>
    <source>
        <strain evidence="2">NBRC 103408</strain>
    </source>
</reference>